<protein>
    <submittedName>
        <fullName evidence="2">FAD-dependent oxidoreductase</fullName>
    </submittedName>
</protein>
<dbReference type="Pfam" id="PF01494">
    <property type="entry name" value="FAD_binding_3"/>
    <property type="match status" value="1"/>
</dbReference>
<dbReference type="InterPro" id="IPR002938">
    <property type="entry name" value="FAD-bd"/>
</dbReference>
<keyword evidence="3" id="KW-1185">Reference proteome</keyword>
<reference evidence="2 3" key="1">
    <citation type="journal article" date="2019" name="Int. J. Syst. Evol. Microbiol.">
        <title>The Global Catalogue of Microorganisms (GCM) 10K type strain sequencing project: providing services to taxonomists for standard genome sequencing and annotation.</title>
        <authorList>
            <consortium name="The Broad Institute Genomics Platform"/>
            <consortium name="The Broad Institute Genome Sequencing Center for Infectious Disease"/>
            <person name="Wu L."/>
            <person name="Ma J."/>
        </authorList>
    </citation>
    <scope>NUCLEOTIDE SEQUENCE [LARGE SCALE GENOMIC DNA]</scope>
    <source>
        <strain evidence="2 3">CGMCC 1.12543</strain>
    </source>
</reference>
<name>A0ABD5RTQ5_9EURY</name>
<dbReference type="InterPro" id="IPR051704">
    <property type="entry name" value="FAD_aromatic-hydroxylase"/>
</dbReference>
<organism evidence="2 3">
    <name type="scientific">Halomarina salina</name>
    <dbReference type="NCBI Taxonomy" id="1872699"/>
    <lineage>
        <taxon>Archaea</taxon>
        <taxon>Methanobacteriati</taxon>
        <taxon>Methanobacteriota</taxon>
        <taxon>Stenosarchaea group</taxon>
        <taxon>Halobacteria</taxon>
        <taxon>Halobacteriales</taxon>
        <taxon>Natronomonadaceae</taxon>
        <taxon>Halomarina</taxon>
    </lineage>
</organism>
<proteinExistence type="predicted"/>
<sequence>MTGSDLRTQGTRAEETDILIVGGGLGGLTLAAYLARQGREPTVVEQAVEWRASGYGIGLWADGLAVLDELGLLDAARDRAADPDGFEVRTSGGGVLARTTLPARRTLLFAIHRADLHAILRERVPSEWIRMDTAPARIEERANDVAVTFEDGATETFDLVVGADGVHSTVREQCFTDWTPREYDTYVWSLWAAQDIDVGRDMVSVWGPGSEGFVARIGDRVGFNLAARLEEPPEPPAREALRAHAEAIGWQLPALLDGTDDHPFFDRVRDVTCERWRTDRVVLLGDAAHAVHPISGMGASLALQDARVLAQELATGLPGEVSGPLARFEKRRREDAADVRRAARFEAAVTFLESDRLRRLRDALVEHTPLFELFVERQATELNTVRSPTR</sequence>
<comment type="caution">
    <text evidence="2">The sequence shown here is derived from an EMBL/GenBank/DDBJ whole genome shotgun (WGS) entry which is preliminary data.</text>
</comment>
<feature type="domain" description="FAD-binding" evidence="1">
    <location>
        <begin position="15"/>
        <end position="339"/>
    </location>
</feature>
<dbReference type="InterPro" id="IPR036188">
    <property type="entry name" value="FAD/NAD-bd_sf"/>
</dbReference>
<accession>A0ABD5RTQ5</accession>
<evidence type="ECO:0000259" key="1">
    <source>
        <dbReference type="Pfam" id="PF01494"/>
    </source>
</evidence>
<dbReference type="PANTHER" id="PTHR46865">
    <property type="entry name" value="OXIDOREDUCTASE-RELATED"/>
    <property type="match status" value="1"/>
</dbReference>
<dbReference type="SUPFAM" id="SSF51905">
    <property type="entry name" value="FAD/NAD(P)-binding domain"/>
    <property type="match status" value="1"/>
</dbReference>
<dbReference type="RefSeq" id="WP_247421425.1">
    <property type="nucleotide sequence ID" value="NZ_JALLGW010000005.1"/>
</dbReference>
<gene>
    <name evidence="2" type="ORF">ACFPYI_20630</name>
</gene>
<dbReference type="Gene3D" id="3.50.50.60">
    <property type="entry name" value="FAD/NAD(P)-binding domain"/>
    <property type="match status" value="1"/>
</dbReference>
<dbReference type="EMBL" id="JBHSQH010000004">
    <property type="protein sequence ID" value="MFC5973739.1"/>
    <property type="molecule type" value="Genomic_DNA"/>
</dbReference>
<evidence type="ECO:0000313" key="3">
    <source>
        <dbReference type="Proteomes" id="UP001596099"/>
    </source>
</evidence>
<dbReference type="PANTHER" id="PTHR46865:SF2">
    <property type="entry name" value="MONOOXYGENASE"/>
    <property type="match status" value="1"/>
</dbReference>
<evidence type="ECO:0000313" key="2">
    <source>
        <dbReference type="EMBL" id="MFC5973739.1"/>
    </source>
</evidence>
<dbReference type="AlphaFoldDB" id="A0ABD5RTQ5"/>
<dbReference type="PRINTS" id="PR00420">
    <property type="entry name" value="RNGMNOXGNASE"/>
</dbReference>
<dbReference type="Proteomes" id="UP001596099">
    <property type="component" value="Unassembled WGS sequence"/>
</dbReference>